<dbReference type="CDD" id="cd00320">
    <property type="entry name" value="cpn10"/>
    <property type="match status" value="1"/>
</dbReference>
<dbReference type="Pfam" id="PF00166">
    <property type="entry name" value="Cpn10"/>
    <property type="match status" value="1"/>
</dbReference>
<dbReference type="NCBIfam" id="NF001531">
    <property type="entry name" value="PRK00364.2-2"/>
    <property type="match status" value="1"/>
</dbReference>
<sequence>MPVTTATKVAIKPLEDRILVQANEAETTTASGLVIPDTAKEKPQEGTVIAVGPGRFDEKGARVPLDVKVGDVVIYSKYGGTEVKYAGEEYLVLSARDVLAVIEK</sequence>
<dbReference type="NCBIfam" id="NF001530">
    <property type="entry name" value="PRK00364.1-6"/>
    <property type="match status" value="1"/>
</dbReference>
<evidence type="ECO:0000256" key="2">
    <source>
        <dbReference type="ARBA" id="ARBA00023186"/>
    </source>
</evidence>
<dbReference type="Gene3D" id="2.30.33.40">
    <property type="entry name" value="GroES chaperonin"/>
    <property type="match status" value="1"/>
</dbReference>
<dbReference type="InterPro" id="IPR020818">
    <property type="entry name" value="Chaperonin_GroES"/>
</dbReference>
<evidence type="ECO:0000256" key="3">
    <source>
        <dbReference type="HAMAP-Rule" id="MF_00580"/>
    </source>
</evidence>
<comment type="subcellular location">
    <subcellularLocation>
        <location evidence="3">Cytoplasm</location>
    </subcellularLocation>
</comment>
<evidence type="ECO:0000256" key="1">
    <source>
        <dbReference type="ARBA" id="ARBA00006975"/>
    </source>
</evidence>
<name>A0ABN2JQM7_9ACTN</name>
<dbReference type="EMBL" id="BAAALS010000001">
    <property type="protein sequence ID" value="GAA1735566.1"/>
    <property type="molecule type" value="Genomic_DNA"/>
</dbReference>
<dbReference type="InterPro" id="IPR011032">
    <property type="entry name" value="GroES-like_sf"/>
</dbReference>
<dbReference type="NCBIfam" id="NF001534">
    <property type="entry name" value="PRK00364.2-5"/>
    <property type="match status" value="1"/>
</dbReference>
<accession>A0ABN2JQM7</accession>
<keyword evidence="2 3" id="KW-0143">Chaperone</keyword>
<dbReference type="SMART" id="SM00883">
    <property type="entry name" value="Cpn10"/>
    <property type="match status" value="1"/>
</dbReference>
<proteinExistence type="inferred from homology"/>
<dbReference type="HAMAP" id="MF_00580">
    <property type="entry name" value="CH10"/>
    <property type="match status" value="1"/>
</dbReference>
<dbReference type="RefSeq" id="WP_344075768.1">
    <property type="nucleotide sequence ID" value="NZ_BAAALS010000001.1"/>
</dbReference>
<dbReference type="PANTHER" id="PTHR10772">
    <property type="entry name" value="10 KDA HEAT SHOCK PROTEIN"/>
    <property type="match status" value="1"/>
</dbReference>
<organism evidence="5 6">
    <name type="scientific">Luedemannella helvata</name>
    <dbReference type="NCBI Taxonomy" id="349315"/>
    <lineage>
        <taxon>Bacteria</taxon>
        <taxon>Bacillati</taxon>
        <taxon>Actinomycetota</taxon>
        <taxon>Actinomycetes</taxon>
        <taxon>Micromonosporales</taxon>
        <taxon>Micromonosporaceae</taxon>
        <taxon>Luedemannella</taxon>
    </lineage>
</organism>
<dbReference type="PRINTS" id="PR00297">
    <property type="entry name" value="CHAPERONIN10"/>
</dbReference>
<protein>
    <recommendedName>
        <fullName evidence="3">Co-chaperonin GroES</fullName>
    </recommendedName>
    <alternativeName>
        <fullName evidence="3">10 kDa chaperonin</fullName>
    </alternativeName>
    <alternativeName>
        <fullName evidence="3">Chaperonin-10</fullName>
        <shortName evidence="3">Cpn10</shortName>
    </alternativeName>
</protein>
<comment type="similarity">
    <text evidence="1 3 4">Belongs to the GroES chaperonin family.</text>
</comment>
<gene>
    <name evidence="3 5" type="primary">groES</name>
    <name evidence="3" type="synonym">groS</name>
    <name evidence="5" type="ORF">GCM10009681_02480</name>
</gene>
<comment type="function">
    <text evidence="3 4">Together with the chaperonin GroEL, plays an essential role in assisting protein folding. The GroEL-GroES system forms a nano-cage that allows encapsulation of the non-native substrate proteins and provides a physical environment optimized to promote and accelerate protein folding. GroES binds to the apical surface of the GroEL ring, thereby capping the opening of the GroEL channel.</text>
</comment>
<dbReference type="SUPFAM" id="SSF50129">
    <property type="entry name" value="GroES-like"/>
    <property type="match status" value="1"/>
</dbReference>
<evidence type="ECO:0000313" key="5">
    <source>
        <dbReference type="EMBL" id="GAA1735566.1"/>
    </source>
</evidence>
<dbReference type="Proteomes" id="UP001500655">
    <property type="component" value="Unassembled WGS sequence"/>
</dbReference>
<evidence type="ECO:0000256" key="4">
    <source>
        <dbReference type="RuleBase" id="RU000535"/>
    </source>
</evidence>
<dbReference type="PANTHER" id="PTHR10772:SF58">
    <property type="entry name" value="CO-CHAPERONIN GROES"/>
    <property type="match status" value="1"/>
</dbReference>
<evidence type="ECO:0000313" key="6">
    <source>
        <dbReference type="Proteomes" id="UP001500655"/>
    </source>
</evidence>
<keyword evidence="3" id="KW-0963">Cytoplasm</keyword>
<dbReference type="InterPro" id="IPR018369">
    <property type="entry name" value="Chaprnonin_Cpn10_CS"/>
</dbReference>
<comment type="subunit">
    <text evidence="3">Heptamer of 7 subunits arranged in a ring. Interacts with the chaperonin GroEL.</text>
</comment>
<comment type="caution">
    <text evidence="5">The sequence shown here is derived from an EMBL/GenBank/DDBJ whole genome shotgun (WGS) entry which is preliminary data.</text>
</comment>
<dbReference type="PROSITE" id="PS00681">
    <property type="entry name" value="CHAPERONINS_CPN10"/>
    <property type="match status" value="1"/>
</dbReference>
<dbReference type="InterPro" id="IPR037124">
    <property type="entry name" value="Chaperonin_GroES_sf"/>
</dbReference>
<dbReference type="NCBIfam" id="NF001527">
    <property type="entry name" value="PRK00364.1-2"/>
    <property type="match status" value="1"/>
</dbReference>
<keyword evidence="6" id="KW-1185">Reference proteome</keyword>
<dbReference type="NCBIfam" id="NF001533">
    <property type="entry name" value="PRK00364.2-4"/>
    <property type="match status" value="1"/>
</dbReference>
<reference evidence="5 6" key="1">
    <citation type="journal article" date="2019" name="Int. J. Syst. Evol. Microbiol.">
        <title>The Global Catalogue of Microorganisms (GCM) 10K type strain sequencing project: providing services to taxonomists for standard genome sequencing and annotation.</title>
        <authorList>
            <consortium name="The Broad Institute Genomics Platform"/>
            <consortium name="The Broad Institute Genome Sequencing Center for Infectious Disease"/>
            <person name="Wu L."/>
            <person name="Ma J."/>
        </authorList>
    </citation>
    <scope>NUCLEOTIDE SEQUENCE [LARGE SCALE GENOMIC DNA]</scope>
    <source>
        <strain evidence="5 6">JCM 13249</strain>
    </source>
</reference>